<dbReference type="AlphaFoldDB" id="A0ABD1XZH8"/>
<name>A0ABD1XZH8_9MARC</name>
<sequence>MSRDGSFAPVNRYIHLKAQRRLKNLRFHDVHPSNDNFRSLMNLLQVNIYLEDVNVSIMTEWESQGKWAMVRKALRKKQGTGVLSLCCGTPGCHLRMPESGGSSYVVILMQGKKFFGPFKQCFLPL</sequence>
<keyword evidence="2" id="KW-1185">Reference proteome</keyword>
<reference evidence="1 2" key="1">
    <citation type="submission" date="2024-09" db="EMBL/GenBank/DDBJ databases">
        <title>Chromosome-scale assembly of Riccia fluitans.</title>
        <authorList>
            <person name="Paukszto L."/>
            <person name="Sawicki J."/>
            <person name="Karawczyk K."/>
            <person name="Piernik-Szablinska J."/>
            <person name="Szczecinska M."/>
            <person name="Mazdziarz M."/>
        </authorList>
    </citation>
    <scope>NUCLEOTIDE SEQUENCE [LARGE SCALE GENOMIC DNA]</scope>
    <source>
        <strain evidence="1">Rf_01</strain>
        <tissue evidence="1">Aerial parts of the thallus</tissue>
    </source>
</reference>
<proteinExistence type="predicted"/>
<accession>A0ABD1XZH8</accession>
<evidence type="ECO:0000313" key="2">
    <source>
        <dbReference type="Proteomes" id="UP001605036"/>
    </source>
</evidence>
<comment type="caution">
    <text evidence="1">The sequence shown here is derived from an EMBL/GenBank/DDBJ whole genome shotgun (WGS) entry which is preliminary data.</text>
</comment>
<dbReference type="EMBL" id="JBHFFA010000006">
    <property type="protein sequence ID" value="KAL2619890.1"/>
    <property type="molecule type" value="Genomic_DNA"/>
</dbReference>
<gene>
    <name evidence="1" type="ORF">R1flu_000095</name>
</gene>
<organism evidence="1 2">
    <name type="scientific">Riccia fluitans</name>
    <dbReference type="NCBI Taxonomy" id="41844"/>
    <lineage>
        <taxon>Eukaryota</taxon>
        <taxon>Viridiplantae</taxon>
        <taxon>Streptophyta</taxon>
        <taxon>Embryophyta</taxon>
        <taxon>Marchantiophyta</taxon>
        <taxon>Marchantiopsida</taxon>
        <taxon>Marchantiidae</taxon>
        <taxon>Marchantiales</taxon>
        <taxon>Ricciaceae</taxon>
        <taxon>Riccia</taxon>
    </lineage>
</organism>
<evidence type="ECO:0000313" key="1">
    <source>
        <dbReference type="EMBL" id="KAL2619890.1"/>
    </source>
</evidence>
<protein>
    <submittedName>
        <fullName evidence="1">Uncharacterized protein</fullName>
    </submittedName>
</protein>
<dbReference type="Proteomes" id="UP001605036">
    <property type="component" value="Unassembled WGS sequence"/>
</dbReference>